<keyword evidence="1" id="KW-0732">Signal</keyword>
<proteinExistence type="predicted"/>
<feature type="chain" id="PRO_5043408031" evidence="1">
    <location>
        <begin position="17"/>
        <end position="155"/>
    </location>
</feature>
<organism evidence="2">
    <name type="scientific">Menopon gallinae</name>
    <name type="common">poultry shaft louse</name>
    <dbReference type="NCBI Taxonomy" id="328185"/>
    <lineage>
        <taxon>Eukaryota</taxon>
        <taxon>Metazoa</taxon>
        <taxon>Ecdysozoa</taxon>
        <taxon>Arthropoda</taxon>
        <taxon>Hexapoda</taxon>
        <taxon>Insecta</taxon>
        <taxon>Pterygota</taxon>
        <taxon>Neoptera</taxon>
        <taxon>Paraneoptera</taxon>
        <taxon>Psocodea</taxon>
        <taxon>Troctomorpha</taxon>
        <taxon>Phthiraptera</taxon>
        <taxon>Amblycera</taxon>
        <taxon>Menoponidae</taxon>
        <taxon>Menopon</taxon>
    </lineage>
</organism>
<dbReference type="AlphaFoldDB" id="A0AAW2HGX8"/>
<protein>
    <submittedName>
        <fullName evidence="2">Uncharacterized protein</fullName>
    </submittedName>
</protein>
<gene>
    <name evidence="2" type="ORF">PYX00_010783</name>
</gene>
<reference evidence="2" key="1">
    <citation type="journal article" date="2024" name="Gigascience">
        <title>Chromosome-level genome of the poultry shaft louse Menopon gallinae provides insight into the host-switching and adaptive evolution of parasitic lice.</title>
        <authorList>
            <person name="Xu Y."/>
            <person name="Ma L."/>
            <person name="Liu S."/>
            <person name="Liang Y."/>
            <person name="Liu Q."/>
            <person name="He Z."/>
            <person name="Tian L."/>
            <person name="Duan Y."/>
            <person name="Cai W."/>
            <person name="Li H."/>
            <person name="Song F."/>
        </authorList>
    </citation>
    <scope>NUCLEOTIDE SEQUENCE</scope>
    <source>
        <strain evidence="2">Cailab_2023a</strain>
    </source>
</reference>
<evidence type="ECO:0000313" key="2">
    <source>
        <dbReference type="EMBL" id="KAL0269040.1"/>
    </source>
</evidence>
<dbReference type="EMBL" id="JARGDH010000005">
    <property type="protein sequence ID" value="KAL0269040.1"/>
    <property type="molecule type" value="Genomic_DNA"/>
</dbReference>
<comment type="caution">
    <text evidence="2">The sequence shown here is derived from an EMBL/GenBank/DDBJ whole genome shotgun (WGS) entry which is preliminary data.</text>
</comment>
<accession>A0AAW2HGX8</accession>
<evidence type="ECO:0000256" key="1">
    <source>
        <dbReference type="SAM" id="SignalP"/>
    </source>
</evidence>
<sequence>MNALVVTLMLFAATCAGPLPGRFDDQVSQPATVQKSWIDDFAKVFQGNSQGSKSPEKATTGPQVLDFKYGYELLQGLLAKMLSPKPIVDGLQEKDKYGNDGSKHQAIGEAVVRGSETLSKMINAAFEQVPKLAAKMVSNSITQALNGLGAKLIGL</sequence>
<name>A0AAW2HGX8_9NEOP</name>
<feature type="signal peptide" evidence="1">
    <location>
        <begin position="1"/>
        <end position="16"/>
    </location>
</feature>